<accession>A0ABU2HE28</accession>
<evidence type="ECO:0000313" key="3">
    <source>
        <dbReference type="Proteomes" id="UP001267407"/>
    </source>
</evidence>
<dbReference type="Proteomes" id="UP001267407">
    <property type="component" value="Unassembled WGS sequence"/>
</dbReference>
<organism evidence="2 3">
    <name type="scientific">Marinobacter xiaoshiensis</name>
    <dbReference type="NCBI Taxonomy" id="3073652"/>
    <lineage>
        <taxon>Bacteria</taxon>
        <taxon>Pseudomonadati</taxon>
        <taxon>Pseudomonadota</taxon>
        <taxon>Gammaproteobacteria</taxon>
        <taxon>Pseudomonadales</taxon>
        <taxon>Marinobacteraceae</taxon>
        <taxon>Marinobacter</taxon>
    </lineage>
</organism>
<keyword evidence="1" id="KW-0472">Membrane</keyword>
<keyword evidence="3" id="KW-1185">Reference proteome</keyword>
<keyword evidence="1" id="KW-1133">Transmembrane helix</keyword>
<sequence length="101" mass="11625">MGDQHWLMYLVSGVIVYFVLRDNLKLSYQKRGAKGPIICIVLIIIGFLSAAKSFHWGAIMMLPVVVIISSVWWLPGVLDKLFPNDLIKERKLRAENPDWDR</sequence>
<proteinExistence type="predicted"/>
<keyword evidence="1" id="KW-0812">Transmembrane</keyword>
<evidence type="ECO:0000313" key="2">
    <source>
        <dbReference type="EMBL" id="MDS1308861.1"/>
    </source>
</evidence>
<feature type="transmembrane region" description="Helical" evidence="1">
    <location>
        <begin position="36"/>
        <end position="54"/>
    </location>
</feature>
<dbReference type="EMBL" id="JAVMBO010000003">
    <property type="protein sequence ID" value="MDS1308861.1"/>
    <property type="molecule type" value="Genomic_DNA"/>
</dbReference>
<name>A0ABU2HE28_9GAMM</name>
<dbReference type="RefSeq" id="WP_310965403.1">
    <property type="nucleotide sequence ID" value="NZ_JAVMBO010000003.1"/>
</dbReference>
<feature type="transmembrane region" description="Helical" evidence="1">
    <location>
        <begin position="60"/>
        <end position="82"/>
    </location>
</feature>
<protein>
    <submittedName>
        <fullName evidence="2">Uncharacterized protein</fullName>
    </submittedName>
</protein>
<feature type="transmembrane region" description="Helical" evidence="1">
    <location>
        <begin position="6"/>
        <end position="24"/>
    </location>
</feature>
<gene>
    <name evidence="2" type="ORF">RKA07_01950</name>
</gene>
<reference evidence="2" key="1">
    <citation type="submission" date="2023-09" db="EMBL/GenBank/DDBJ databases">
        <title>Marinobacter sediminicola sp. nov. and Marinobacter maritimum sp. nov., isolated from marine sediment.</title>
        <authorList>
            <person name="An J."/>
        </authorList>
    </citation>
    <scope>NUCLEOTIDE SEQUENCE</scope>
    <source>
        <strain evidence="2">F60267</strain>
    </source>
</reference>
<comment type="caution">
    <text evidence="2">The sequence shown here is derived from an EMBL/GenBank/DDBJ whole genome shotgun (WGS) entry which is preliminary data.</text>
</comment>
<evidence type="ECO:0000256" key="1">
    <source>
        <dbReference type="SAM" id="Phobius"/>
    </source>
</evidence>